<evidence type="ECO:0008006" key="3">
    <source>
        <dbReference type="Google" id="ProtNLM"/>
    </source>
</evidence>
<sequence>MGRIFLGTEAIERGELTRGQLRSRYRSIYRDVYIPRDAEQSLHTSTVGAWLWSGRRGVITGRAASALHGDRWVDDGTPVELLCANNRPPTGIITRRDRIGDDEIVRVDGMPVAAAQRTAFDLGRYLPRGVAVAHLDALARATGLTAHDVLPLAERYKGARGVRRFREAIDLMDPGGHSPKETWLRLLLVDSGFPRPQTQVPVYDTEYGWAYIDMGWEDLLIGLEYDGDQHRTDPRRYAMDIAKHRMLSRRNWIILRVIKEHRPHQIINWVREAWSRREREAMAANRAA</sequence>
<protein>
    <recommendedName>
        <fullName evidence="3">AbiEi antitoxin C-terminal domain-containing protein</fullName>
    </recommendedName>
</protein>
<name>A0A1E3RUZ4_9MYCO</name>
<evidence type="ECO:0000313" key="1">
    <source>
        <dbReference type="EMBL" id="ODQ93680.1"/>
    </source>
</evidence>
<comment type="caution">
    <text evidence="1">The sequence shown here is derived from an EMBL/GenBank/DDBJ whole genome shotgun (WGS) entry which is preliminary data.</text>
</comment>
<dbReference type="OrthoDB" id="4696350at2"/>
<dbReference type="AlphaFoldDB" id="A0A1E3RUZ4"/>
<proteinExistence type="predicted"/>
<dbReference type="EMBL" id="MIGZ01000061">
    <property type="protein sequence ID" value="ODQ93680.1"/>
    <property type="molecule type" value="Genomic_DNA"/>
</dbReference>
<gene>
    <name evidence="1" type="ORF">BHQ17_12305</name>
</gene>
<dbReference type="Proteomes" id="UP000094243">
    <property type="component" value="Unassembled WGS sequence"/>
</dbReference>
<keyword evidence="2" id="KW-1185">Reference proteome</keyword>
<organism evidence="1 2">
    <name type="scientific">Mycolicibacterium holsaticum</name>
    <dbReference type="NCBI Taxonomy" id="152142"/>
    <lineage>
        <taxon>Bacteria</taxon>
        <taxon>Bacillati</taxon>
        <taxon>Actinomycetota</taxon>
        <taxon>Actinomycetes</taxon>
        <taxon>Mycobacteriales</taxon>
        <taxon>Mycobacteriaceae</taxon>
        <taxon>Mycolicibacterium</taxon>
    </lineage>
</organism>
<evidence type="ECO:0000313" key="2">
    <source>
        <dbReference type="Proteomes" id="UP000094243"/>
    </source>
</evidence>
<reference evidence="2" key="1">
    <citation type="submission" date="2016-09" db="EMBL/GenBank/DDBJ databases">
        <authorList>
            <person name="Greninger A.L."/>
            <person name="Jerome K.R."/>
            <person name="Mcnair B."/>
            <person name="Wallis C."/>
            <person name="Fang F."/>
        </authorList>
    </citation>
    <scope>NUCLEOTIDE SEQUENCE [LARGE SCALE GENOMIC DNA]</scope>
    <source>
        <strain evidence="2">M7</strain>
    </source>
</reference>
<dbReference type="RefSeq" id="WP_069405481.1">
    <property type="nucleotide sequence ID" value="NZ_MIGZ01000061.1"/>
</dbReference>
<accession>A0A1E3RUZ4</accession>